<dbReference type="Pfam" id="PF07714">
    <property type="entry name" value="PK_Tyr_Ser-Thr"/>
    <property type="match status" value="1"/>
</dbReference>
<evidence type="ECO:0000313" key="3">
    <source>
        <dbReference type="EMBL" id="KAJ7216593.1"/>
    </source>
</evidence>
<accession>A0AAD6YIP7</accession>
<feature type="domain" description="Protein kinase" evidence="2">
    <location>
        <begin position="66"/>
        <end position="266"/>
    </location>
</feature>
<gene>
    <name evidence="3" type="ORF">GGX14DRAFT_605375</name>
</gene>
<dbReference type="Gene3D" id="1.10.510.10">
    <property type="entry name" value="Transferase(Phosphotransferase) domain 1"/>
    <property type="match status" value="1"/>
</dbReference>
<dbReference type="EMBL" id="JARJCW010000015">
    <property type="protein sequence ID" value="KAJ7216593.1"/>
    <property type="molecule type" value="Genomic_DNA"/>
</dbReference>
<keyword evidence="4" id="KW-1185">Reference proteome</keyword>
<organism evidence="3 4">
    <name type="scientific">Mycena pura</name>
    <dbReference type="NCBI Taxonomy" id="153505"/>
    <lineage>
        <taxon>Eukaryota</taxon>
        <taxon>Fungi</taxon>
        <taxon>Dikarya</taxon>
        <taxon>Basidiomycota</taxon>
        <taxon>Agaricomycotina</taxon>
        <taxon>Agaricomycetes</taxon>
        <taxon>Agaricomycetidae</taxon>
        <taxon>Agaricales</taxon>
        <taxon>Marasmiineae</taxon>
        <taxon>Mycenaceae</taxon>
        <taxon>Mycena</taxon>
    </lineage>
</organism>
<dbReference type="PROSITE" id="PS50011">
    <property type="entry name" value="PROTEIN_KINASE_DOM"/>
    <property type="match status" value="1"/>
</dbReference>
<dbReference type="InterPro" id="IPR011009">
    <property type="entry name" value="Kinase-like_dom_sf"/>
</dbReference>
<feature type="chain" id="PRO_5041971854" description="Protein kinase domain-containing protein" evidence="1">
    <location>
        <begin position="19"/>
        <end position="266"/>
    </location>
</feature>
<sequence length="266" mass="28732">MLFNKLTILLTFLLAVAATPVIRIDELPVKQAQLSVTTGQSSSAKGALCANMAPITISEGGRQFTFTIQRELGQGEEGVVYEGELSISSGGHTYAAKFLPTATAQTAAQEVSNLKTVGQYVASGTGANPVPAGKEGYWIVMVFVLGGPVHKFQPFLDQLSQSQQACMTYVRQTLWPPLAQAISQYTAKGLLHQDLTDRNVFVRLDGGRVVADLIDWADAVAIQPTTSDTILNWFRTNNYPGKKQHNGAATDWEENALPILCTADPF</sequence>
<feature type="signal peptide" evidence="1">
    <location>
        <begin position="1"/>
        <end position="18"/>
    </location>
</feature>
<dbReference type="AlphaFoldDB" id="A0AAD6YIP7"/>
<dbReference type="InterPro" id="IPR000719">
    <property type="entry name" value="Prot_kinase_dom"/>
</dbReference>
<dbReference type="GO" id="GO:0004672">
    <property type="term" value="F:protein kinase activity"/>
    <property type="evidence" value="ECO:0007669"/>
    <property type="project" value="InterPro"/>
</dbReference>
<reference evidence="3" key="1">
    <citation type="submission" date="2023-03" db="EMBL/GenBank/DDBJ databases">
        <title>Massive genome expansion in bonnet fungi (Mycena s.s.) driven by repeated elements and novel gene families across ecological guilds.</title>
        <authorList>
            <consortium name="Lawrence Berkeley National Laboratory"/>
            <person name="Harder C.B."/>
            <person name="Miyauchi S."/>
            <person name="Viragh M."/>
            <person name="Kuo A."/>
            <person name="Thoen E."/>
            <person name="Andreopoulos B."/>
            <person name="Lu D."/>
            <person name="Skrede I."/>
            <person name="Drula E."/>
            <person name="Henrissat B."/>
            <person name="Morin E."/>
            <person name="Kohler A."/>
            <person name="Barry K."/>
            <person name="LaButti K."/>
            <person name="Morin E."/>
            <person name="Salamov A."/>
            <person name="Lipzen A."/>
            <person name="Mereny Z."/>
            <person name="Hegedus B."/>
            <person name="Baldrian P."/>
            <person name="Stursova M."/>
            <person name="Weitz H."/>
            <person name="Taylor A."/>
            <person name="Grigoriev I.V."/>
            <person name="Nagy L.G."/>
            <person name="Martin F."/>
            <person name="Kauserud H."/>
        </authorList>
    </citation>
    <scope>NUCLEOTIDE SEQUENCE</scope>
    <source>
        <strain evidence="3">9144</strain>
    </source>
</reference>
<comment type="caution">
    <text evidence="3">The sequence shown here is derived from an EMBL/GenBank/DDBJ whole genome shotgun (WGS) entry which is preliminary data.</text>
</comment>
<evidence type="ECO:0000256" key="1">
    <source>
        <dbReference type="SAM" id="SignalP"/>
    </source>
</evidence>
<keyword evidence="1" id="KW-0732">Signal</keyword>
<evidence type="ECO:0000259" key="2">
    <source>
        <dbReference type="PROSITE" id="PS50011"/>
    </source>
</evidence>
<dbReference type="InterPro" id="IPR001245">
    <property type="entry name" value="Ser-Thr/Tyr_kinase_cat_dom"/>
</dbReference>
<evidence type="ECO:0000313" key="4">
    <source>
        <dbReference type="Proteomes" id="UP001219525"/>
    </source>
</evidence>
<proteinExistence type="predicted"/>
<dbReference type="GO" id="GO:0005524">
    <property type="term" value="F:ATP binding"/>
    <property type="evidence" value="ECO:0007669"/>
    <property type="project" value="InterPro"/>
</dbReference>
<dbReference type="SUPFAM" id="SSF56112">
    <property type="entry name" value="Protein kinase-like (PK-like)"/>
    <property type="match status" value="1"/>
</dbReference>
<dbReference type="Proteomes" id="UP001219525">
    <property type="component" value="Unassembled WGS sequence"/>
</dbReference>
<name>A0AAD6YIP7_9AGAR</name>
<protein>
    <recommendedName>
        <fullName evidence="2">Protein kinase domain-containing protein</fullName>
    </recommendedName>
</protein>